<reference evidence="1 2" key="1">
    <citation type="submission" date="2022-01" db="EMBL/GenBank/DDBJ databases">
        <title>A chromosomal length assembly of Cordylochernes scorpioides.</title>
        <authorList>
            <person name="Zeh D."/>
            <person name="Zeh J."/>
        </authorList>
    </citation>
    <scope>NUCLEOTIDE SEQUENCE [LARGE SCALE GENOMIC DNA]</scope>
    <source>
        <strain evidence="1">IN4F17</strain>
        <tissue evidence="1">Whole Body</tissue>
    </source>
</reference>
<name>A0ABY6LJQ7_9ARAC</name>
<keyword evidence="2" id="KW-1185">Reference proteome</keyword>
<evidence type="ECO:0000313" key="1">
    <source>
        <dbReference type="EMBL" id="UYV79940.1"/>
    </source>
</evidence>
<gene>
    <name evidence="1" type="ORF">LAZ67_18001156</name>
</gene>
<evidence type="ECO:0000313" key="2">
    <source>
        <dbReference type="Proteomes" id="UP001235939"/>
    </source>
</evidence>
<protein>
    <submittedName>
        <fullName evidence="1">K02A2.6-like</fullName>
    </submittedName>
</protein>
<organism evidence="1 2">
    <name type="scientific">Cordylochernes scorpioides</name>
    <dbReference type="NCBI Taxonomy" id="51811"/>
    <lineage>
        <taxon>Eukaryota</taxon>
        <taxon>Metazoa</taxon>
        <taxon>Ecdysozoa</taxon>
        <taxon>Arthropoda</taxon>
        <taxon>Chelicerata</taxon>
        <taxon>Arachnida</taxon>
        <taxon>Pseudoscorpiones</taxon>
        <taxon>Cheliferoidea</taxon>
        <taxon>Chernetidae</taxon>
        <taxon>Cordylochernes</taxon>
    </lineage>
</organism>
<dbReference type="EMBL" id="CP092880">
    <property type="protein sequence ID" value="UYV79940.1"/>
    <property type="molecule type" value="Genomic_DNA"/>
</dbReference>
<dbReference type="Proteomes" id="UP001235939">
    <property type="component" value="Chromosome 18"/>
</dbReference>
<proteinExistence type="predicted"/>
<accession>A0ABY6LJQ7</accession>
<sequence length="165" mass="18781">MKQGQVHFKAINLGLDELCHPAGRGVLCELLHQAVHETLKSPKQCLKTHLFPGEGIDDLLKVSKGSFEGLMPFVQLGLSSGDVALLPTRACKFERMVRDLRDFESLVKVMGSHFNPTRNILVKRKLFSSRRKEIDEFNKDYIATLRKQAQKCKFGSTLEERLRDQ</sequence>